<dbReference type="PANTHER" id="PTHR43798">
    <property type="entry name" value="MONOACYLGLYCEROL LIPASE"/>
    <property type="match status" value="1"/>
</dbReference>
<dbReference type="SUPFAM" id="SSF53474">
    <property type="entry name" value="alpha/beta-Hydrolases"/>
    <property type="match status" value="1"/>
</dbReference>
<dbReference type="EMBL" id="CP159253">
    <property type="protein sequence ID" value="XCG47562.1"/>
    <property type="molecule type" value="Genomic_DNA"/>
</dbReference>
<feature type="domain" description="AB hydrolase-1" evidence="1">
    <location>
        <begin position="32"/>
        <end position="266"/>
    </location>
</feature>
<dbReference type="AlphaFoldDB" id="A0AAU8CLJ9"/>
<dbReference type="Pfam" id="PF12697">
    <property type="entry name" value="Abhydrolase_6"/>
    <property type="match status" value="1"/>
</dbReference>
<dbReference type="InterPro" id="IPR050266">
    <property type="entry name" value="AB_hydrolase_sf"/>
</dbReference>
<proteinExistence type="predicted"/>
<reference evidence="2" key="1">
    <citation type="submission" date="2024-06" db="EMBL/GenBank/DDBJ databases">
        <title>Mesorhizobium karijinii sp. nov., a symbiont of the iconic Swainsona formosa from arid Australia.</title>
        <authorList>
            <person name="Hill Y.J."/>
            <person name="Watkin E.L.J."/>
            <person name="O'Hara G.W."/>
            <person name="Terpolilli J."/>
            <person name="Tye M.L."/>
            <person name="Kohlmeier M.G."/>
        </authorList>
    </citation>
    <scope>NUCLEOTIDE SEQUENCE</scope>
    <source>
        <strain evidence="2">WSM2240</strain>
    </source>
</reference>
<dbReference type="Gene3D" id="3.40.50.1820">
    <property type="entry name" value="alpha/beta hydrolase"/>
    <property type="match status" value="1"/>
</dbReference>
<dbReference type="RefSeq" id="WP_353644892.1">
    <property type="nucleotide sequence ID" value="NZ_CP159253.1"/>
</dbReference>
<gene>
    <name evidence="2" type="ORF">ABVK50_20150</name>
</gene>
<protein>
    <submittedName>
        <fullName evidence="2">Alpha/beta hydrolase</fullName>
    </submittedName>
</protein>
<dbReference type="GO" id="GO:0016020">
    <property type="term" value="C:membrane"/>
    <property type="evidence" value="ECO:0007669"/>
    <property type="project" value="TreeGrafter"/>
</dbReference>
<sequence length="295" mass="31919">MRFAEMPVADKTIRTRHAAIRLSETSGKSLPILMLHGSGCARQVFAKQLSGPLAEIHRMVAIDLPGHGESGDALDPLSAYTISGLAAAVGDVLDELGIGRAIVYGWSLGGHVAIELMASHPAVAGLMLTGTPPVARGPLGPLRGFHTHWDLLLASKRNYSERDVERFAELCFGEDSDPAFLDMIRGADGRVRTNVFKSMMLGEGVDQKRAVENATVPVAIVNGADDPFVRLNYIAGLSYASLWDGRCHVIAGAGHTPFWQTPQAFNPLFYRFVRSVLEREFERAAREKKNVSGAA</sequence>
<dbReference type="InterPro" id="IPR000073">
    <property type="entry name" value="AB_hydrolase_1"/>
</dbReference>
<name>A0AAU8CLJ9_9HYPH</name>
<dbReference type="InterPro" id="IPR029058">
    <property type="entry name" value="AB_hydrolase_fold"/>
</dbReference>
<dbReference type="GO" id="GO:0016787">
    <property type="term" value="F:hydrolase activity"/>
    <property type="evidence" value="ECO:0007669"/>
    <property type="project" value="UniProtKB-KW"/>
</dbReference>
<organism evidence="2">
    <name type="scientific">Mesorhizobium sp. WSM2240</name>
    <dbReference type="NCBI Taxonomy" id="3228851"/>
    <lineage>
        <taxon>Bacteria</taxon>
        <taxon>Pseudomonadati</taxon>
        <taxon>Pseudomonadota</taxon>
        <taxon>Alphaproteobacteria</taxon>
        <taxon>Hyphomicrobiales</taxon>
        <taxon>Phyllobacteriaceae</taxon>
        <taxon>Mesorhizobium</taxon>
    </lineage>
</organism>
<dbReference type="PRINTS" id="PR00111">
    <property type="entry name" value="ABHYDROLASE"/>
</dbReference>
<dbReference type="PANTHER" id="PTHR43798:SF33">
    <property type="entry name" value="HYDROLASE, PUTATIVE (AFU_ORTHOLOGUE AFUA_2G14860)-RELATED"/>
    <property type="match status" value="1"/>
</dbReference>
<accession>A0AAU8CLJ9</accession>
<keyword evidence="2" id="KW-0378">Hydrolase</keyword>
<evidence type="ECO:0000259" key="1">
    <source>
        <dbReference type="Pfam" id="PF12697"/>
    </source>
</evidence>
<evidence type="ECO:0000313" key="2">
    <source>
        <dbReference type="EMBL" id="XCG47562.1"/>
    </source>
</evidence>